<dbReference type="EMBL" id="JABSTR010000011">
    <property type="protein sequence ID" value="KAH9381661.1"/>
    <property type="molecule type" value="Genomic_DNA"/>
</dbReference>
<accession>A0A9J6H227</accession>
<protein>
    <submittedName>
        <fullName evidence="1">Uncharacterized protein</fullName>
    </submittedName>
</protein>
<name>A0A9J6H227_HAELO</name>
<comment type="caution">
    <text evidence="1">The sequence shown here is derived from an EMBL/GenBank/DDBJ whole genome shotgun (WGS) entry which is preliminary data.</text>
</comment>
<gene>
    <name evidence="1" type="ORF">HPB48_017066</name>
</gene>
<evidence type="ECO:0000313" key="2">
    <source>
        <dbReference type="Proteomes" id="UP000821853"/>
    </source>
</evidence>
<proteinExistence type="predicted"/>
<evidence type="ECO:0000313" key="1">
    <source>
        <dbReference type="EMBL" id="KAH9381661.1"/>
    </source>
</evidence>
<dbReference type="AlphaFoldDB" id="A0A9J6H227"/>
<reference evidence="1 2" key="1">
    <citation type="journal article" date="2020" name="Cell">
        <title>Large-Scale Comparative Analyses of Tick Genomes Elucidate Their Genetic Diversity and Vector Capacities.</title>
        <authorList>
            <consortium name="Tick Genome and Microbiome Consortium (TIGMIC)"/>
            <person name="Jia N."/>
            <person name="Wang J."/>
            <person name="Shi W."/>
            <person name="Du L."/>
            <person name="Sun Y."/>
            <person name="Zhan W."/>
            <person name="Jiang J.F."/>
            <person name="Wang Q."/>
            <person name="Zhang B."/>
            <person name="Ji P."/>
            <person name="Bell-Sakyi L."/>
            <person name="Cui X.M."/>
            <person name="Yuan T.T."/>
            <person name="Jiang B.G."/>
            <person name="Yang W.F."/>
            <person name="Lam T.T."/>
            <person name="Chang Q.C."/>
            <person name="Ding S.J."/>
            <person name="Wang X.J."/>
            <person name="Zhu J.G."/>
            <person name="Ruan X.D."/>
            <person name="Zhao L."/>
            <person name="Wei J.T."/>
            <person name="Ye R.Z."/>
            <person name="Que T.C."/>
            <person name="Du C.H."/>
            <person name="Zhou Y.H."/>
            <person name="Cheng J.X."/>
            <person name="Dai P.F."/>
            <person name="Guo W.B."/>
            <person name="Han X.H."/>
            <person name="Huang E.J."/>
            <person name="Li L.F."/>
            <person name="Wei W."/>
            <person name="Gao Y.C."/>
            <person name="Liu J.Z."/>
            <person name="Shao H.Z."/>
            <person name="Wang X."/>
            <person name="Wang C.C."/>
            <person name="Yang T.C."/>
            <person name="Huo Q.B."/>
            <person name="Li W."/>
            <person name="Chen H.Y."/>
            <person name="Chen S.E."/>
            <person name="Zhou L.G."/>
            <person name="Ni X.B."/>
            <person name="Tian J.H."/>
            <person name="Sheng Y."/>
            <person name="Liu T."/>
            <person name="Pan Y.S."/>
            <person name="Xia L.Y."/>
            <person name="Li J."/>
            <person name="Zhao F."/>
            <person name="Cao W.C."/>
        </authorList>
    </citation>
    <scope>NUCLEOTIDE SEQUENCE [LARGE SCALE GENOMIC DNA]</scope>
    <source>
        <strain evidence="1">HaeL-2018</strain>
    </source>
</reference>
<organism evidence="1 2">
    <name type="scientific">Haemaphysalis longicornis</name>
    <name type="common">Bush tick</name>
    <dbReference type="NCBI Taxonomy" id="44386"/>
    <lineage>
        <taxon>Eukaryota</taxon>
        <taxon>Metazoa</taxon>
        <taxon>Ecdysozoa</taxon>
        <taxon>Arthropoda</taxon>
        <taxon>Chelicerata</taxon>
        <taxon>Arachnida</taxon>
        <taxon>Acari</taxon>
        <taxon>Parasitiformes</taxon>
        <taxon>Ixodida</taxon>
        <taxon>Ixodoidea</taxon>
        <taxon>Ixodidae</taxon>
        <taxon>Haemaphysalinae</taxon>
        <taxon>Haemaphysalis</taxon>
    </lineage>
</organism>
<dbReference type="Proteomes" id="UP000821853">
    <property type="component" value="Chromosome 9"/>
</dbReference>
<dbReference type="VEuPathDB" id="VectorBase:HLOH_040438"/>
<sequence length="108" mass="12760">MFVYESDRRFLKTADVAHAQTCTREDWVGPIVDDRAIAAYHFRSRQWQSYLTPDSITKMMRLALKVNPSVCVAAYYVDYEDYEGICQKNHTFPRLNSIRHVLDQVRLR</sequence>
<dbReference type="OrthoDB" id="6474005at2759"/>
<keyword evidence="2" id="KW-1185">Reference proteome</keyword>